<reference evidence="1" key="1">
    <citation type="journal article" date="2015" name="Nature">
        <title>Complex archaea that bridge the gap between prokaryotes and eukaryotes.</title>
        <authorList>
            <person name="Spang A."/>
            <person name="Saw J.H."/>
            <person name="Jorgensen S.L."/>
            <person name="Zaremba-Niedzwiedzka K."/>
            <person name="Martijn J."/>
            <person name="Lind A.E."/>
            <person name="van Eijk R."/>
            <person name="Schleper C."/>
            <person name="Guy L."/>
            <person name="Ettema T.J."/>
        </authorList>
    </citation>
    <scope>NUCLEOTIDE SEQUENCE</scope>
</reference>
<comment type="caution">
    <text evidence="1">The sequence shown here is derived from an EMBL/GenBank/DDBJ whole genome shotgun (WGS) entry which is preliminary data.</text>
</comment>
<evidence type="ECO:0000313" key="1">
    <source>
        <dbReference type="EMBL" id="KKK76592.1"/>
    </source>
</evidence>
<protein>
    <submittedName>
        <fullName evidence="1">Uncharacterized protein</fullName>
    </submittedName>
</protein>
<sequence length="134" mass="15716">MKTCTKCKQELPVTLEFFYAHKRGKYGLQSQCKQCYCKISNVYYATTKGYLRRVYASMKQRCTNTEHISYKYYGARGIKCLFTPDAFVNYVVNTLKVDPRGLQIDRIDNDGDYEPGNIRFVTRSENCQNKRKKT</sequence>
<accession>A0A0F8Y584</accession>
<dbReference type="EMBL" id="LAZR01055339">
    <property type="protein sequence ID" value="KKK76592.1"/>
    <property type="molecule type" value="Genomic_DNA"/>
</dbReference>
<gene>
    <name evidence="1" type="ORF">LCGC14_2862090</name>
</gene>
<name>A0A0F8Y584_9ZZZZ</name>
<dbReference type="AlphaFoldDB" id="A0A0F8Y584"/>
<organism evidence="1">
    <name type="scientific">marine sediment metagenome</name>
    <dbReference type="NCBI Taxonomy" id="412755"/>
    <lineage>
        <taxon>unclassified sequences</taxon>
        <taxon>metagenomes</taxon>
        <taxon>ecological metagenomes</taxon>
    </lineage>
</organism>
<proteinExistence type="predicted"/>